<keyword evidence="4" id="KW-0560">Oxidoreductase</keyword>
<evidence type="ECO:0000256" key="1">
    <source>
        <dbReference type="ARBA" id="ARBA00001971"/>
    </source>
</evidence>
<dbReference type="Gene3D" id="1.10.630.10">
    <property type="entry name" value="Cytochrome P450"/>
    <property type="match status" value="1"/>
</dbReference>
<reference evidence="6 7" key="1">
    <citation type="journal article" date="2018" name="Mol. Plant">
        <title>The genome of Artemisia annua provides insight into the evolution of Asteraceae family and artemisinin biosynthesis.</title>
        <authorList>
            <person name="Shen Q."/>
            <person name="Zhang L."/>
            <person name="Liao Z."/>
            <person name="Wang S."/>
            <person name="Yan T."/>
            <person name="Shi P."/>
            <person name="Liu M."/>
            <person name="Fu X."/>
            <person name="Pan Q."/>
            <person name="Wang Y."/>
            <person name="Lv Z."/>
            <person name="Lu X."/>
            <person name="Zhang F."/>
            <person name="Jiang W."/>
            <person name="Ma Y."/>
            <person name="Chen M."/>
            <person name="Hao X."/>
            <person name="Li L."/>
            <person name="Tang Y."/>
            <person name="Lv G."/>
            <person name="Zhou Y."/>
            <person name="Sun X."/>
            <person name="Brodelius P.E."/>
            <person name="Rose J.K.C."/>
            <person name="Tang K."/>
        </authorList>
    </citation>
    <scope>NUCLEOTIDE SEQUENCE [LARGE SCALE GENOMIC DNA]</scope>
    <source>
        <strain evidence="7">cv. Huhao1</strain>
        <tissue evidence="6">Leaf</tissue>
    </source>
</reference>
<comment type="caution">
    <text evidence="6">The sequence shown here is derived from an EMBL/GenBank/DDBJ whole genome shotgun (WGS) entry which is preliminary data.</text>
</comment>
<protein>
    <submittedName>
        <fullName evidence="6">Cytochrome P450</fullName>
    </submittedName>
</protein>
<keyword evidence="7" id="KW-1185">Reference proteome</keyword>
<keyword evidence="5" id="KW-0408">Iron</keyword>
<dbReference type="InterPro" id="IPR036396">
    <property type="entry name" value="Cyt_P450_sf"/>
</dbReference>
<organism evidence="6 7">
    <name type="scientific">Artemisia annua</name>
    <name type="common">Sweet wormwood</name>
    <dbReference type="NCBI Taxonomy" id="35608"/>
    <lineage>
        <taxon>Eukaryota</taxon>
        <taxon>Viridiplantae</taxon>
        <taxon>Streptophyta</taxon>
        <taxon>Embryophyta</taxon>
        <taxon>Tracheophyta</taxon>
        <taxon>Spermatophyta</taxon>
        <taxon>Magnoliopsida</taxon>
        <taxon>eudicotyledons</taxon>
        <taxon>Gunneridae</taxon>
        <taxon>Pentapetalae</taxon>
        <taxon>asterids</taxon>
        <taxon>campanulids</taxon>
        <taxon>Asterales</taxon>
        <taxon>Asteraceae</taxon>
        <taxon>Asteroideae</taxon>
        <taxon>Anthemideae</taxon>
        <taxon>Artemisiinae</taxon>
        <taxon>Artemisia</taxon>
    </lineage>
</organism>
<dbReference type="GO" id="GO:0016705">
    <property type="term" value="F:oxidoreductase activity, acting on paired donors, with incorporation or reduction of molecular oxygen"/>
    <property type="evidence" value="ECO:0007669"/>
    <property type="project" value="InterPro"/>
</dbReference>
<dbReference type="SUPFAM" id="SSF48264">
    <property type="entry name" value="Cytochrome P450"/>
    <property type="match status" value="1"/>
</dbReference>
<dbReference type="PANTHER" id="PTHR24296">
    <property type="entry name" value="CYTOCHROME P450"/>
    <property type="match status" value="1"/>
</dbReference>
<dbReference type="GO" id="GO:0020037">
    <property type="term" value="F:heme binding"/>
    <property type="evidence" value="ECO:0007669"/>
    <property type="project" value="InterPro"/>
</dbReference>
<evidence type="ECO:0000256" key="5">
    <source>
        <dbReference type="ARBA" id="ARBA00023004"/>
    </source>
</evidence>
<name>A0A2U1P1N2_ARTAN</name>
<dbReference type="AlphaFoldDB" id="A0A2U1P1N2"/>
<dbReference type="Proteomes" id="UP000245207">
    <property type="component" value="Unassembled WGS sequence"/>
</dbReference>
<keyword evidence="3" id="KW-0479">Metal-binding</keyword>
<gene>
    <name evidence="6" type="ORF">CTI12_AA204690</name>
</gene>
<sequence>MEMFGIGVDVIYHLLLGRQVFSYRSSPQYLHATRPAILPRMRSIWGEDCKEFKPERWISKNGGIKHEPSYKFTTFGSGPRTCLDDSMVLHMNHGLKVKLTQRIGEFVELKSKSQLETHNMCVVNSTAYV</sequence>
<dbReference type="OrthoDB" id="1896685at2759"/>
<evidence type="ECO:0000313" key="7">
    <source>
        <dbReference type="Proteomes" id="UP000245207"/>
    </source>
</evidence>
<dbReference type="InterPro" id="IPR001128">
    <property type="entry name" value="Cyt_P450"/>
</dbReference>
<dbReference type="GO" id="GO:0005506">
    <property type="term" value="F:iron ion binding"/>
    <property type="evidence" value="ECO:0007669"/>
    <property type="project" value="InterPro"/>
</dbReference>
<accession>A0A2U1P1N2</accession>
<dbReference type="Pfam" id="PF00067">
    <property type="entry name" value="p450"/>
    <property type="match status" value="1"/>
</dbReference>
<evidence type="ECO:0000256" key="2">
    <source>
        <dbReference type="ARBA" id="ARBA00010617"/>
    </source>
</evidence>
<dbReference type="EMBL" id="PKPP01001824">
    <property type="protein sequence ID" value="PWA79675.1"/>
    <property type="molecule type" value="Genomic_DNA"/>
</dbReference>
<evidence type="ECO:0000313" key="6">
    <source>
        <dbReference type="EMBL" id="PWA79675.1"/>
    </source>
</evidence>
<evidence type="ECO:0000256" key="4">
    <source>
        <dbReference type="ARBA" id="ARBA00023002"/>
    </source>
</evidence>
<comment type="similarity">
    <text evidence="2">Belongs to the cytochrome P450 family.</text>
</comment>
<dbReference type="STRING" id="35608.A0A2U1P1N2"/>
<dbReference type="GO" id="GO:0004497">
    <property type="term" value="F:monooxygenase activity"/>
    <property type="evidence" value="ECO:0007669"/>
    <property type="project" value="InterPro"/>
</dbReference>
<proteinExistence type="inferred from homology"/>
<evidence type="ECO:0000256" key="3">
    <source>
        <dbReference type="ARBA" id="ARBA00022723"/>
    </source>
</evidence>
<comment type="cofactor">
    <cofactor evidence="1">
        <name>heme</name>
        <dbReference type="ChEBI" id="CHEBI:30413"/>
    </cofactor>
</comment>